<organism evidence="3">
    <name type="scientific">marine metagenome</name>
    <dbReference type="NCBI Taxonomy" id="408172"/>
    <lineage>
        <taxon>unclassified sequences</taxon>
        <taxon>metagenomes</taxon>
        <taxon>ecological metagenomes</taxon>
    </lineage>
</organism>
<feature type="non-terminal residue" evidence="3">
    <location>
        <position position="1"/>
    </location>
</feature>
<sequence length="253" mass="27377">FRSRCLIALPLIGLDGTLVGVLQLLNRVEGVFQISHEHLGEIFAAQCAVALQRAQWVSDHLEKEKRDRDLAIAREIQQDVLPKDMPKLDGYDIAGWNRPADETGGDMYDGVGLTDTTALFMLGDATGHGIGPALSVTQVRAMAHMAVRLKGDLDNTVTEMNTQLSKALSASRFVTAFFGILSADNHTLNYHAPGQGPLLFMKSASGEVDALDASTIPLGITANMPLSHPNPIAFELGDIFIVMSDGFFEYGRP</sequence>
<dbReference type="Gene3D" id="3.30.450.40">
    <property type="match status" value="1"/>
</dbReference>
<dbReference type="InterPro" id="IPR029016">
    <property type="entry name" value="GAF-like_dom_sf"/>
</dbReference>
<name>A0A383A8G4_9ZZZZ</name>
<evidence type="ECO:0000256" key="1">
    <source>
        <dbReference type="ARBA" id="ARBA00022801"/>
    </source>
</evidence>
<protein>
    <recommendedName>
        <fullName evidence="2">PPM-type phosphatase domain-containing protein</fullName>
    </recommendedName>
</protein>
<dbReference type="Pfam" id="PF07228">
    <property type="entry name" value="SpoIIE"/>
    <property type="match status" value="1"/>
</dbReference>
<feature type="domain" description="PPM-type phosphatase" evidence="2">
    <location>
        <begin position="115"/>
        <end position="249"/>
    </location>
</feature>
<evidence type="ECO:0000313" key="3">
    <source>
        <dbReference type="EMBL" id="SVE03505.1"/>
    </source>
</evidence>
<dbReference type="AlphaFoldDB" id="A0A383A8G4"/>
<dbReference type="Gene3D" id="3.60.40.10">
    <property type="entry name" value="PPM-type phosphatase domain"/>
    <property type="match status" value="1"/>
</dbReference>
<dbReference type="InterPro" id="IPR052016">
    <property type="entry name" value="Bact_Sigma-Reg"/>
</dbReference>
<accession>A0A383A8G4</accession>
<dbReference type="SUPFAM" id="SSF55781">
    <property type="entry name" value="GAF domain-like"/>
    <property type="match status" value="1"/>
</dbReference>
<dbReference type="InterPro" id="IPR036457">
    <property type="entry name" value="PPM-type-like_dom_sf"/>
</dbReference>
<dbReference type="EMBL" id="UINC01189696">
    <property type="protein sequence ID" value="SVE03505.1"/>
    <property type="molecule type" value="Genomic_DNA"/>
</dbReference>
<gene>
    <name evidence="3" type="ORF">METZ01_LOCUS456359</name>
</gene>
<dbReference type="GO" id="GO:0016791">
    <property type="term" value="F:phosphatase activity"/>
    <property type="evidence" value="ECO:0007669"/>
    <property type="project" value="TreeGrafter"/>
</dbReference>
<proteinExistence type="predicted"/>
<dbReference type="InterPro" id="IPR001932">
    <property type="entry name" value="PPM-type_phosphatase-like_dom"/>
</dbReference>
<feature type="non-terminal residue" evidence="3">
    <location>
        <position position="253"/>
    </location>
</feature>
<dbReference type="PANTHER" id="PTHR43156:SF2">
    <property type="entry name" value="STAGE II SPORULATION PROTEIN E"/>
    <property type="match status" value="1"/>
</dbReference>
<dbReference type="PANTHER" id="PTHR43156">
    <property type="entry name" value="STAGE II SPORULATION PROTEIN E-RELATED"/>
    <property type="match status" value="1"/>
</dbReference>
<evidence type="ECO:0000259" key="2">
    <source>
        <dbReference type="Pfam" id="PF07228"/>
    </source>
</evidence>
<reference evidence="3" key="1">
    <citation type="submission" date="2018-05" db="EMBL/GenBank/DDBJ databases">
        <authorList>
            <person name="Lanie J.A."/>
            <person name="Ng W.-L."/>
            <person name="Kazmierczak K.M."/>
            <person name="Andrzejewski T.M."/>
            <person name="Davidsen T.M."/>
            <person name="Wayne K.J."/>
            <person name="Tettelin H."/>
            <person name="Glass J.I."/>
            <person name="Rusch D."/>
            <person name="Podicherti R."/>
            <person name="Tsui H.-C.T."/>
            <person name="Winkler M.E."/>
        </authorList>
    </citation>
    <scope>NUCLEOTIDE SEQUENCE</scope>
</reference>
<keyword evidence="1" id="KW-0378">Hydrolase</keyword>